<dbReference type="Gene3D" id="2.40.10.120">
    <property type="match status" value="1"/>
</dbReference>
<dbReference type="InterPro" id="IPR036034">
    <property type="entry name" value="PDZ_sf"/>
</dbReference>
<evidence type="ECO:0000256" key="5">
    <source>
        <dbReference type="ARBA" id="ARBA00013958"/>
    </source>
</evidence>
<evidence type="ECO:0000256" key="11">
    <source>
        <dbReference type="ARBA" id="ARBA00022825"/>
    </source>
</evidence>
<evidence type="ECO:0000256" key="14">
    <source>
        <dbReference type="PIRSR" id="PIRSR611782-1"/>
    </source>
</evidence>
<evidence type="ECO:0000256" key="12">
    <source>
        <dbReference type="ARBA" id="ARBA00023016"/>
    </source>
</evidence>
<evidence type="ECO:0000256" key="7">
    <source>
        <dbReference type="ARBA" id="ARBA00022729"/>
    </source>
</evidence>
<dbReference type="Pfam" id="PF17820">
    <property type="entry name" value="PDZ_6"/>
    <property type="match status" value="1"/>
</dbReference>
<keyword evidence="10" id="KW-0378">Hydrolase</keyword>
<sequence length="487" mass="50799">MKKIAAAVALVVAVGAAATAYQERATATASATAGQSVPAAPALMVPDFSALVAKVSDAVVNVQVERKAAPASSRFPQLDEDGPFGEFFRHFGIPVPDFAPPGPVQGLGSGFIISADGYIVTNQHVIDGADKVTVKLNDKREFEAKVVGGDRASDVALLKIDAQDLPTVTIGDSKNLKVGQWVVAIGAPFGLERTATAGIVSALHRNLPGDSYVPFIQTDVAVNPGNSGGPLFDTAGRVVGINSQIYSRSGGYMGVSFAIPTDVAMNVVQQLKTTGKVERGWLGVTMQEVTHDLARSFGLEQPRGALVSQVVPGSPAEKAGVKVGDIIVGYAGQAINDSGDLPPLVAGTKPGEKKTLTVIREGRQRTLEVRVGEFPGQGKVRLAAAEQGDRVRLNLAISDLTPQQRRELGVERGGVLVEDVGPGIAAEAGVQPGDVILQFDGQPVKDAAQLKELVRDLKPGKNVAILVKRDQGTLFLALKVPDQGARG</sequence>
<feature type="binding site" evidence="15">
    <location>
        <position position="154"/>
    </location>
    <ligand>
        <name>substrate</name>
    </ligand>
</feature>
<evidence type="ECO:0000256" key="4">
    <source>
        <dbReference type="ARBA" id="ARBA00013035"/>
    </source>
</evidence>
<keyword evidence="11" id="KW-0720">Serine protease</keyword>
<evidence type="ECO:0000256" key="3">
    <source>
        <dbReference type="ARBA" id="ARBA00010541"/>
    </source>
</evidence>
<dbReference type="Pfam" id="PF13180">
    <property type="entry name" value="PDZ_2"/>
    <property type="match status" value="1"/>
</dbReference>
<name>A0A5C7EN79_9PROT</name>
<evidence type="ECO:0000256" key="16">
    <source>
        <dbReference type="SAM" id="SignalP"/>
    </source>
</evidence>
<feature type="domain" description="PDZ" evidence="17">
    <location>
        <begin position="271"/>
        <end position="337"/>
    </location>
</feature>
<feature type="binding site" evidence="15">
    <location>
        <position position="65"/>
    </location>
    <ligand>
        <name>substrate</name>
    </ligand>
</feature>
<evidence type="ECO:0000256" key="8">
    <source>
        <dbReference type="ARBA" id="ARBA00022737"/>
    </source>
</evidence>
<evidence type="ECO:0000256" key="2">
    <source>
        <dbReference type="ARBA" id="ARBA00004418"/>
    </source>
</evidence>
<comment type="subcellular location">
    <subcellularLocation>
        <location evidence="2">Periplasm</location>
    </subcellularLocation>
</comment>
<organism evidence="18 19">
    <name type="scientific">Pelomicrobium methylotrophicum</name>
    <dbReference type="NCBI Taxonomy" id="2602750"/>
    <lineage>
        <taxon>Bacteria</taxon>
        <taxon>Pseudomonadati</taxon>
        <taxon>Pseudomonadota</taxon>
        <taxon>Hydrogenophilia</taxon>
        <taxon>Hydrogenophilia incertae sedis</taxon>
        <taxon>Pelomicrobium</taxon>
    </lineage>
</organism>
<feature type="domain" description="PDZ" evidence="17">
    <location>
        <begin position="379"/>
        <end position="471"/>
    </location>
</feature>
<dbReference type="GO" id="GO:0006508">
    <property type="term" value="P:proteolysis"/>
    <property type="evidence" value="ECO:0007669"/>
    <property type="project" value="UniProtKB-KW"/>
</dbReference>
<keyword evidence="6 18" id="KW-0645">Protease</keyword>
<keyword evidence="19" id="KW-1185">Reference proteome</keyword>
<dbReference type="CDD" id="cd10839">
    <property type="entry name" value="cpPDZ1_DegP-like"/>
    <property type="match status" value="1"/>
</dbReference>
<dbReference type="GO" id="GO:0004252">
    <property type="term" value="F:serine-type endopeptidase activity"/>
    <property type="evidence" value="ECO:0007669"/>
    <property type="project" value="InterPro"/>
</dbReference>
<keyword evidence="8" id="KW-0677">Repeat</keyword>
<keyword evidence="9" id="KW-0574">Periplasm</keyword>
<dbReference type="NCBIfam" id="TIGR02037">
    <property type="entry name" value="degP_htrA_DO"/>
    <property type="match status" value="1"/>
</dbReference>
<evidence type="ECO:0000256" key="9">
    <source>
        <dbReference type="ARBA" id="ARBA00022764"/>
    </source>
</evidence>
<dbReference type="SUPFAM" id="SSF50494">
    <property type="entry name" value="Trypsin-like serine proteases"/>
    <property type="match status" value="1"/>
</dbReference>
<protein>
    <recommendedName>
        <fullName evidence="5">Probable periplasmic serine endoprotease DegP-like</fullName>
        <ecNumber evidence="4">3.4.21.107</ecNumber>
    </recommendedName>
    <alternativeName>
        <fullName evidence="13">Protease Do</fullName>
    </alternativeName>
</protein>
<accession>A0A5C7EN79</accession>
<feature type="binding site" evidence="15">
    <location>
        <position position="124"/>
    </location>
    <ligand>
        <name>substrate</name>
    </ligand>
</feature>
<proteinExistence type="inferred from homology"/>
<feature type="active site" description="Charge relay system" evidence="14">
    <location>
        <position position="154"/>
    </location>
</feature>
<evidence type="ECO:0000259" key="17">
    <source>
        <dbReference type="PROSITE" id="PS50106"/>
    </source>
</evidence>
<feature type="active site" description="Charge relay system" evidence="14">
    <location>
        <position position="227"/>
    </location>
</feature>
<dbReference type="Gene3D" id="2.30.42.10">
    <property type="match status" value="2"/>
</dbReference>
<evidence type="ECO:0000256" key="15">
    <source>
        <dbReference type="PIRSR" id="PIRSR611782-2"/>
    </source>
</evidence>
<feature type="active site" description="Charge relay system" evidence="14">
    <location>
        <position position="124"/>
    </location>
</feature>
<dbReference type="FunFam" id="2.40.10.120:FF:000007">
    <property type="entry name" value="Periplasmic serine endoprotease DegP-like"/>
    <property type="match status" value="1"/>
</dbReference>
<comment type="caution">
    <text evidence="18">The sequence shown here is derived from an EMBL/GenBank/DDBJ whole genome shotgun (WGS) entry which is preliminary data.</text>
</comment>
<evidence type="ECO:0000313" key="19">
    <source>
        <dbReference type="Proteomes" id="UP000321201"/>
    </source>
</evidence>
<evidence type="ECO:0000256" key="6">
    <source>
        <dbReference type="ARBA" id="ARBA00022670"/>
    </source>
</evidence>
<dbReference type="PROSITE" id="PS50106">
    <property type="entry name" value="PDZ"/>
    <property type="match status" value="2"/>
</dbReference>
<evidence type="ECO:0000256" key="1">
    <source>
        <dbReference type="ARBA" id="ARBA00001772"/>
    </source>
</evidence>
<dbReference type="EMBL" id="VPFL01000005">
    <property type="protein sequence ID" value="TXF12708.1"/>
    <property type="molecule type" value="Genomic_DNA"/>
</dbReference>
<feature type="chain" id="PRO_5038510133" description="Probable periplasmic serine endoprotease DegP-like" evidence="16">
    <location>
        <begin position="21"/>
        <end position="487"/>
    </location>
</feature>
<comment type="similarity">
    <text evidence="3">Belongs to the peptidase S1C family.</text>
</comment>
<dbReference type="Pfam" id="PF13365">
    <property type="entry name" value="Trypsin_2"/>
    <property type="match status" value="1"/>
</dbReference>
<dbReference type="OrthoDB" id="5288180at2"/>
<dbReference type="EC" id="3.4.21.107" evidence="4"/>
<dbReference type="InterPro" id="IPR001940">
    <property type="entry name" value="Peptidase_S1C"/>
</dbReference>
<dbReference type="PANTHER" id="PTHR22939:SF130">
    <property type="entry name" value="PERIPLASMIC SERINE ENDOPROTEASE DEGP-LIKE-RELATED"/>
    <property type="match status" value="1"/>
</dbReference>
<evidence type="ECO:0000256" key="10">
    <source>
        <dbReference type="ARBA" id="ARBA00022801"/>
    </source>
</evidence>
<evidence type="ECO:0000256" key="13">
    <source>
        <dbReference type="ARBA" id="ARBA00032850"/>
    </source>
</evidence>
<dbReference type="GO" id="GO:0042597">
    <property type="term" value="C:periplasmic space"/>
    <property type="evidence" value="ECO:0007669"/>
    <property type="project" value="UniProtKB-SubCell"/>
</dbReference>
<dbReference type="AlphaFoldDB" id="A0A5C7EN79"/>
<dbReference type="SUPFAM" id="SSF50156">
    <property type="entry name" value="PDZ domain-like"/>
    <property type="match status" value="2"/>
</dbReference>
<dbReference type="InterPro" id="IPR001478">
    <property type="entry name" value="PDZ"/>
</dbReference>
<keyword evidence="12" id="KW-0346">Stress response</keyword>
<reference evidence="18 19" key="1">
    <citation type="submission" date="2019-08" db="EMBL/GenBank/DDBJ databases">
        <title>Pelomicrobium methylotrophicum gen. nov., sp. nov. a moderately thermophilic, facultatively anaerobic, lithoautotrophic and methylotrophic bacterium isolated from a terrestrial mud volcano.</title>
        <authorList>
            <person name="Slobodkina G.B."/>
            <person name="Merkel A.Y."/>
            <person name="Slobodkin A.I."/>
        </authorList>
    </citation>
    <scope>NUCLEOTIDE SEQUENCE [LARGE SCALE GENOMIC DNA]</scope>
    <source>
        <strain evidence="18 19">SM250</strain>
    </source>
</reference>
<feature type="signal peptide" evidence="16">
    <location>
        <begin position="1"/>
        <end position="20"/>
    </location>
</feature>
<feature type="binding site" evidence="15">
    <location>
        <begin position="225"/>
        <end position="227"/>
    </location>
    <ligand>
        <name>substrate</name>
    </ligand>
</feature>
<dbReference type="PRINTS" id="PR00834">
    <property type="entry name" value="PROTEASES2C"/>
</dbReference>
<gene>
    <name evidence="18" type="ORF">FR698_05055</name>
</gene>
<comment type="catalytic activity">
    <reaction evidence="1">
        <text>Acts on substrates that are at least partially unfolded. The cleavage site P1 residue is normally between a pair of hydrophobic residues, such as Val-|-Val.</text>
        <dbReference type="EC" id="3.4.21.107"/>
    </reaction>
</comment>
<dbReference type="InterPro" id="IPR011782">
    <property type="entry name" value="Pept_S1C_Do"/>
</dbReference>
<dbReference type="PANTHER" id="PTHR22939">
    <property type="entry name" value="SERINE PROTEASE FAMILY S1C HTRA-RELATED"/>
    <property type="match status" value="1"/>
</dbReference>
<evidence type="ECO:0000313" key="18">
    <source>
        <dbReference type="EMBL" id="TXF12708.1"/>
    </source>
</evidence>
<dbReference type="InterPro" id="IPR041489">
    <property type="entry name" value="PDZ_6"/>
</dbReference>
<dbReference type="InterPro" id="IPR009003">
    <property type="entry name" value="Peptidase_S1_PA"/>
</dbReference>
<dbReference type="Proteomes" id="UP000321201">
    <property type="component" value="Unassembled WGS sequence"/>
</dbReference>
<dbReference type="InParanoid" id="A0A5C7EN79"/>
<dbReference type="SMART" id="SM00228">
    <property type="entry name" value="PDZ"/>
    <property type="match status" value="2"/>
</dbReference>
<keyword evidence="7 16" id="KW-0732">Signal</keyword>